<evidence type="ECO:0000313" key="10">
    <source>
        <dbReference type="Proteomes" id="UP000701801"/>
    </source>
</evidence>
<evidence type="ECO:0000259" key="8">
    <source>
        <dbReference type="Pfam" id="PF01048"/>
    </source>
</evidence>
<feature type="compositionally biased region" description="Polar residues" evidence="7">
    <location>
        <begin position="18"/>
        <end position="27"/>
    </location>
</feature>
<dbReference type="InterPro" id="IPR035994">
    <property type="entry name" value="Nucleoside_phosphorylase_sf"/>
</dbReference>
<dbReference type="SUPFAM" id="SSF53167">
    <property type="entry name" value="Purine and uridine phosphorylases"/>
    <property type="match status" value="1"/>
</dbReference>
<dbReference type="GO" id="GO:0009116">
    <property type="term" value="P:nucleoside metabolic process"/>
    <property type="evidence" value="ECO:0007669"/>
    <property type="project" value="InterPro"/>
</dbReference>
<dbReference type="PANTHER" id="PTHR11904:SF9">
    <property type="entry name" value="PURINE NUCLEOSIDE PHOSPHORYLASE-RELATED"/>
    <property type="match status" value="1"/>
</dbReference>
<evidence type="ECO:0000256" key="2">
    <source>
        <dbReference type="ARBA" id="ARBA00006751"/>
    </source>
</evidence>
<evidence type="ECO:0000256" key="1">
    <source>
        <dbReference type="ARBA" id="ARBA00005058"/>
    </source>
</evidence>
<dbReference type="Proteomes" id="UP000701801">
    <property type="component" value="Unassembled WGS sequence"/>
</dbReference>
<protein>
    <recommendedName>
        <fullName evidence="3">purine-nucleoside phosphorylase</fullName>
        <ecNumber evidence="3">2.4.2.1</ecNumber>
    </recommendedName>
    <alternativeName>
        <fullName evidence="6">Inosine-guanosine phosphorylase</fullName>
    </alternativeName>
</protein>
<keyword evidence="5" id="KW-0808">Transferase</keyword>
<accession>A0A9N9LB13</accession>
<evidence type="ECO:0000256" key="6">
    <source>
        <dbReference type="ARBA" id="ARBA00031036"/>
    </source>
</evidence>
<name>A0A9N9LB13_9HELO</name>
<dbReference type="PANTHER" id="PTHR11904">
    <property type="entry name" value="METHYLTHIOADENOSINE/PURINE NUCLEOSIDE PHOSPHORYLASE"/>
    <property type="match status" value="1"/>
</dbReference>
<dbReference type="NCBIfam" id="NF006054">
    <property type="entry name" value="PRK08202.1"/>
    <property type="match status" value="1"/>
</dbReference>
<organism evidence="9 10">
    <name type="scientific">Hymenoscyphus albidus</name>
    <dbReference type="NCBI Taxonomy" id="595503"/>
    <lineage>
        <taxon>Eukaryota</taxon>
        <taxon>Fungi</taxon>
        <taxon>Dikarya</taxon>
        <taxon>Ascomycota</taxon>
        <taxon>Pezizomycotina</taxon>
        <taxon>Leotiomycetes</taxon>
        <taxon>Helotiales</taxon>
        <taxon>Helotiaceae</taxon>
        <taxon>Hymenoscyphus</taxon>
    </lineage>
</organism>
<dbReference type="GO" id="GO:0005737">
    <property type="term" value="C:cytoplasm"/>
    <property type="evidence" value="ECO:0007669"/>
    <property type="project" value="TreeGrafter"/>
</dbReference>
<proteinExistence type="inferred from homology"/>
<sequence>MCTPTPPPPDPLPLTPPNRQTPTLTEQAQATASYILQKIASALPSSSFEEGIHVPRIAIIAGSGLSSLAKAFNSSEKEETEGDTEEVAVKVEIPYSELDGFVVGGTSGHASTLIYGTIGSGSAKTPVLLLSGRAHYYEGHPFSTTTFPLRVLKLLGVETCIITNAAGSLNKFYNIGDIVIINDHINLAGLAGLSPLRGPNLDDFGTRFLALTDAYDLDLRRKAHLAWAKCNQVKKLSEGVYAFAAGPCYETRAETRMLSMLGGDLVGMSTVPEVIVARHGGMRVFGVSIVTNSALHDPPPLGSDPDVEAHVTNKAMEAGSTSHTEVLAATQTVADDVRELIVKLVELIASDNQVVA</sequence>
<dbReference type="Pfam" id="PF01048">
    <property type="entry name" value="PNP_UDP_1"/>
    <property type="match status" value="1"/>
</dbReference>
<gene>
    <name evidence="9" type="ORF">HYALB_00003264</name>
</gene>
<dbReference type="InterPro" id="IPR000845">
    <property type="entry name" value="Nucleoside_phosphorylase_d"/>
</dbReference>
<dbReference type="NCBIfam" id="TIGR01697">
    <property type="entry name" value="PNPH-PUNA-XAPA"/>
    <property type="match status" value="1"/>
</dbReference>
<evidence type="ECO:0000256" key="4">
    <source>
        <dbReference type="ARBA" id="ARBA00022676"/>
    </source>
</evidence>
<feature type="compositionally biased region" description="Pro residues" evidence="7">
    <location>
        <begin position="1"/>
        <end position="16"/>
    </location>
</feature>
<feature type="region of interest" description="Disordered" evidence="7">
    <location>
        <begin position="1"/>
        <end position="27"/>
    </location>
</feature>
<evidence type="ECO:0000256" key="5">
    <source>
        <dbReference type="ARBA" id="ARBA00022679"/>
    </source>
</evidence>
<comment type="caution">
    <text evidence="9">The sequence shown here is derived from an EMBL/GenBank/DDBJ whole genome shotgun (WGS) entry which is preliminary data.</text>
</comment>
<comment type="similarity">
    <text evidence="2">Belongs to the PNP/MTAP phosphorylase family.</text>
</comment>
<feature type="domain" description="Nucleoside phosphorylase" evidence="8">
    <location>
        <begin position="82"/>
        <end position="342"/>
    </location>
</feature>
<dbReference type="GO" id="GO:0004731">
    <property type="term" value="F:purine-nucleoside phosphorylase activity"/>
    <property type="evidence" value="ECO:0007669"/>
    <property type="project" value="UniProtKB-EC"/>
</dbReference>
<dbReference type="EMBL" id="CAJVRM010000031">
    <property type="protein sequence ID" value="CAG8971929.1"/>
    <property type="molecule type" value="Genomic_DNA"/>
</dbReference>
<evidence type="ECO:0000256" key="7">
    <source>
        <dbReference type="SAM" id="MobiDB-lite"/>
    </source>
</evidence>
<reference evidence="9" key="1">
    <citation type="submission" date="2021-07" db="EMBL/GenBank/DDBJ databases">
        <authorList>
            <person name="Durling M."/>
        </authorList>
    </citation>
    <scope>NUCLEOTIDE SEQUENCE</scope>
</reference>
<comment type="pathway">
    <text evidence="1">Purine metabolism; purine nucleoside salvage.</text>
</comment>
<evidence type="ECO:0000256" key="3">
    <source>
        <dbReference type="ARBA" id="ARBA00011886"/>
    </source>
</evidence>
<dbReference type="InterPro" id="IPR011268">
    <property type="entry name" value="Purine_phosphorylase"/>
</dbReference>
<dbReference type="Gene3D" id="3.40.50.1580">
    <property type="entry name" value="Nucleoside phosphorylase domain"/>
    <property type="match status" value="1"/>
</dbReference>
<dbReference type="AlphaFoldDB" id="A0A9N9LB13"/>
<dbReference type="EC" id="2.4.2.1" evidence="3"/>
<keyword evidence="4" id="KW-0328">Glycosyltransferase</keyword>
<dbReference type="OrthoDB" id="10261782at2759"/>
<evidence type="ECO:0000313" key="9">
    <source>
        <dbReference type="EMBL" id="CAG8971929.1"/>
    </source>
</evidence>
<dbReference type="CDD" id="cd09009">
    <property type="entry name" value="PNP-EcPNPII_like"/>
    <property type="match status" value="1"/>
</dbReference>
<keyword evidence="10" id="KW-1185">Reference proteome</keyword>